<organism evidence="3 4">
    <name type="scientific">Exophiala spinifera</name>
    <dbReference type="NCBI Taxonomy" id="91928"/>
    <lineage>
        <taxon>Eukaryota</taxon>
        <taxon>Fungi</taxon>
        <taxon>Dikarya</taxon>
        <taxon>Ascomycota</taxon>
        <taxon>Pezizomycotina</taxon>
        <taxon>Eurotiomycetes</taxon>
        <taxon>Chaetothyriomycetidae</taxon>
        <taxon>Chaetothyriales</taxon>
        <taxon>Herpotrichiellaceae</taxon>
        <taxon>Exophiala</taxon>
    </lineage>
</organism>
<dbReference type="STRING" id="91928.A0A0D2C381"/>
<evidence type="ECO:0000256" key="2">
    <source>
        <dbReference type="SAM" id="MobiDB-lite"/>
    </source>
</evidence>
<dbReference type="OrthoDB" id="4586300at2759"/>
<proteinExistence type="predicted"/>
<feature type="region of interest" description="Disordered" evidence="2">
    <location>
        <begin position="213"/>
        <end position="234"/>
    </location>
</feature>
<feature type="compositionally biased region" description="Basic and acidic residues" evidence="2">
    <location>
        <begin position="603"/>
        <end position="616"/>
    </location>
</feature>
<protein>
    <submittedName>
        <fullName evidence="3">Uncharacterized protein</fullName>
    </submittedName>
</protein>
<feature type="compositionally biased region" description="Basic and acidic residues" evidence="2">
    <location>
        <begin position="577"/>
        <end position="589"/>
    </location>
</feature>
<dbReference type="Proteomes" id="UP000053328">
    <property type="component" value="Unassembled WGS sequence"/>
</dbReference>
<name>A0A0D2C381_9EURO</name>
<dbReference type="VEuPathDB" id="FungiDB:PV08_02331"/>
<feature type="region of interest" description="Disordered" evidence="2">
    <location>
        <begin position="533"/>
        <end position="627"/>
    </location>
</feature>
<keyword evidence="1" id="KW-0175">Coiled coil</keyword>
<feature type="coiled-coil region" evidence="1">
    <location>
        <begin position="83"/>
        <end position="110"/>
    </location>
</feature>
<dbReference type="RefSeq" id="XP_016238260.1">
    <property type="nucleotide sequence ID" value="XM_016376690.1"/>
</dbReference>
<gene>
    <name evidence="3" type="ORF">PV08_02331</name>
</gene>
<dbReference type="HOGENOM" id="CLU_432756_0_0_1"/>
<dbReference type="AlphaFoldDB" id="A0A0D2C381"/>
<accession>A0A0D2C381</accession>
<evidence type="ECO:0000313" key="4">
    <source>
        <dbReference type="Proteomes" id="UP000053328"/>
    </source>
</evidence>
<reference evidence="3 4" key="1">
    <citation type="submission" date="2015-01" db="EMBL/GenBank/DDBJ databases">
        <title>The Genome Sequence of Exophiala spinifera CBS89968.</title>
        <authorList>
            <consortium name="The Broad Institute Genomics Platform"/>
            <person name="Cuomo C."/>
            <person name="de Hoog S."/>
            <person name="Gorbushina A."/>
            <person name="Stielow B."/>
            <person name="Teixiera M."/>
            <person name="Abouelleil A."/>
            <person name="Chapman S.B."/>
            <person name="Priest M."/>
            <person name="Young S.K."/>
            <person name="Wortman J."/>
            <person name="Nusbaum C."/>
            <person name="Birren B."/>
        </authorList>
    </citation>
    <scope>NUCLEOTIDE SEQUENCE [LARGE SCALE GENOMIC DNA]</scope>
    <source>
        <strain evidence="3 4">CBS 89968</strain>
    </source>
</reference>
<sequence length="627" mass="71728">MPGKSQESKDDSIPPPLDPFPTYQTPFPRSHRDDANPFIQFRRFADEQFSSFFQGVPRLFGFQSSRHFEDMVRERQERDEGWRKQVEQEMEEWRQNREELMQRLTQRLENNIPDRIEQMRQHRERTRHIGDFGEDTTQPLPQITPWSAREAASRCPVTNDSQYLHGKSKCHAWRKRKEQATTELDAYEALENGNDASGRQSKSWFSSFGWDGKRTEQARDEGDEKFTPLQREERPSKPVTHNLFSIKFMDPFVDTGATIPWLMLNKYSPLYLCNPSQPRMYEVQIHDAEDKPFRISSPKFFEPAPRNRDLDEKLARQLPWADAFEDLISLEQTGKMVDRDYSTWRTPSTWIHDIVHRGSLGPRWAFNQDGMLVKRSIDGGNRAKQQGQEYSWPDGLVEESRLLLGRKVSDFLDEMGDNMTRTLATSPMFSSVVAAANAIVAAAEEAQRDFENVTPAIADEREGPKETQDVEVASKQALSTEFSHAFESTFSSSNDEGSIGKRIVATTTSISQRMLPDGSVESKRIFKRRFADGTVESEESVDVTNSSAAEPSLHYGTAHANEQVEPEAVPAPSGRPDGGDGFREPHSPWHDSTPVSETQAEDTVDRPPQERREKSSKPSRGGGWFWT</sequence>
<dbReference type="EMBL" id="KN847493">
    <property type="protein sequence ID" value="KIW18044.1"/>
    <property type="molecule type" value="Genomic_DNA"/>
</dbReference>
<feature type="compositionally biased region" description="Basic and acidic residues" evidence="2">
    <location>
        <begin position="1"/>
        <end position="12"/>
    </location>
</feature>
<evidence type="ECO:0000313" key="3">
    <source>
        <dbReference type="EMBL" id="KIW18044.1"/>
    </source>
</evidence>
<dbReference type="GeneID" id="27329414"/>
<keyword evidence="4" id="KW-1185">Reference proteome</keyword>
<evidence type="ECO:0000256" key="1">
    <source>
        <dbReference type="SAM" id="Coils"/>
    </source>
</evidence>
<feature type="region of interest" description="Disordered" evidence="2">
    <location>
        <begin position="1"/>
        <end position="34"/>
    </location>
</feature>